<reference evidence="4" key="2">
    <citation type="submission" date="2022-06" db="EMBL/GenBank/DDBJ databases">
        <title>Xiashengella guii gen. nov. sp. nov., a bacterium isolated form anaerobic digestion tank.</title>
        <authorList>
            <person name="Huang H."/>
        </authorList>
    </citation>
    <scope>NUCLEOTIDE SEQUENCE</scope>
    <source>
        <strain evidence="4">Ai-910</strain>
    </source>
</reference>
<feature type="domain" description="Glycosyl transferase family 1" evidence="2">
    <location>
        <begin position="177"/>
        <end position="335"/>
    </location>
</feature>
<dbReference type="RefSeq" id="WP_250725205.1">
    <property type="nucleotide sequence ID" value="NZ_CP098400.1"/>
</dbReference>
<dbReference type="InterPro" id="IPR001296">
    <property type="entry name" value="Glyco_trans_1"/>
</dbReference>
<organism evidence="4 5">
    <name type="scientific">Xiashengella succiniciproducens</name>
    <dbReference type="NCBI Taxonomy" id="2949635"/>
    <lineage>
        <taxon>Bacteria</taxon>
        <taxon>Pseudomonadati</taxon>
        <taxon>Bacteroidota</taxon>
        <taxon>Bacteroidia</taxon>
        <taxon>Marinilabiliales</taxon>
        <taxon>Marinilabiliaceae</taxon>
        <taxon>Xiashengella</taxon>
    </lineage>
</organism>
<dbReference type="SUPFAM" id="SSF53756">
    <property type="entry name" value="UDP-Glycosyltransferase/glycogen phosphorylase"/>
    <property type="match status" value="1"/>
</dbReference>
<dbReference type="PANTHER" id="PTHR46401:SF2">
    <property type="entry name" value="GLYCOSYLTRANSFERASE WBBK-RELATED"/>
    <property type="match status" value="1"/>
</dbReference>
<dbReference type="GO" id="GO:0009103">
    <property type="term" value="P:lipopolysaccharide biosynthetic process"/>
    <property type="evidence" value="ECO:0007669"/>
    <property type="project" value="TreeGrafter"/>
</dbReference>
<dbReference type="InterPro" id="IPR028098">
    <property type="entry name" value="Glyco_trans_4-like_N"/>
</dbReference>
<accession>A0A9J6ZT96</accession>
<keyword evidence="5" id="KW-1185">Reference proteome</keyword>
<dbReference type="GO" id="GO:0016757">
    <property type="term" value="F:glycosyltransferase activity"/>
    <property type="evidence" value="ECO:0007669"/>
    <property type="project" value="UniProtKB-KW"/>
</dbReference>
<dbReference type="Pfam" id="PF13579">
    <property type="entry name" value="Glyco_trans_4_4"/>
    <property type="match status" value="1"/>
</dbReference>
<dbReference type="KEGG" id="alkq:M9189_05405"/>
<reference evidence="4" key="1">
    <citation type="submission" date="2022-05" db="EMBL/GenBank/DDBJ databases">
        <authorList>
            <person name="Sun X."/>
        </authorList>
    </citation>
    <scope>NUCLEOTIDE SEQUENCE</scope>
    <source>
        <strain evidence="4">Ai-910</strain>
    </source>
</reference>
<evidence type="ECO:0000256" key="1">
    <source>
        <dbReference type="ARBA" id="ARBA00022679"/>
    </source>
</evidence>
<dbReference type="Gene3D" id="3.40.50.2000">
    <property type="entry name" value="Glycogen Phosphorylase B"/>
    <property type="match status" value="2"/>
</dbReference>
<feature type="domain" description="Glycosyltransferase subfamily 4-like N-terminal" evidence="3">
    <location>
        <begin position="62"/>
        <end position="167"/>
    </location>
</feature>
<dbReference type="AlphaFoldDB" id="A0A9J6ZT96"/>
<keyword evidence="1 4" id="KW-0808">Transferase</keyword>
<dbReference type="PANTHER" id="PTHR46401">
    <property type="entry name" value="GLYCOSYLTRANSFERASE WBBK-RELATED"/>
    <property type="match status" value="1"/>
</dbReference>
<keyword evidence="4" id="KW-0328">Glycosyltransferase</keyword>
<proteinExistence type="predicted"/>
<evidence type="ECO:0000313" key="5">
    <source>
        <dbReference type="Proteomes" id="UP001056426"/>
    </source>
</evidence>
<sequence>MRIINLIDNLSPVNFGIWNAALATAPTLEEQYNCLSYVWYPALEKEPELPSVQKRAFSILSPTSLKQALLEGNFSPANTLIVSHGCWQFPTRWGHALHRMGYKWIMVPHGMLEPWSMQQKRFKKWLYFSLLERRLLAKADVIRAVGTPEFNNLQKMLSAKVALIPNGIPSLHQPLLEKPTSPRHFLFMARLHHKKGLLPMVQAWLKSSLANNNLYLLTIAGPDDGELPELKALLASSGATNIQYVGAVYGEDKEVLLQRSHFYLLPSFSEGFPTSLLEAMQYGLIPLMTPGCNFPEALQAELAIAITPEEATILKGLNQAAKLSSGDLNNWGQKAAAFVNQNYNLNHIAELQYKLYRAMLEK</sequence>
<gene>
    <name evidence="4" type="ORF">M9189_05405</name>
</gene>
<evidence type="ECO:0000313" key="4">
    <source>
        <dbReference type="EMBL" id="URW80787.1"/>
    </source>
</evidence>
<evidence type="ECO:0000259" key="3">
    <source>
        <dbReference type="Pfam" id="PF13579"/>
    </source>
</evidence>
<dbReference type="EMBL" id="CP098400">
    <property type="protein sequence ID" value="URW80787.1"/>
    <property type="molecule type" value="Genomic_DNA"/>
</dbReference>
<protein>
    <submittedName>
        <fullName evidence="4">Glycosyltransferase</fullName>
        <ecNumber evidence="4">2.4.-.-</ecNumber>
    </submittedName>
</protein>
<dbReference type="Proteomes" id="UP001056426">
    <property type="component" value="Chromosome"/>
</dbReference>
<dbReference type="Pfam" id="PF00534">
    <property type="entry name" value="Glycos_transf_1"/>
    <property type="match status" value="1"/>
</dbReference>
<dbReference type="EC" id="2.4.-.-" evidence="4"/>
<name>A0A9J6ZT96_9BACT</name>
<evidence type="ECO:0000259" key="2">
    <source>
        <dbReference type="Pfam" id="PF00534"/>
    </source>
</evidence>